<evidence type="ECO:0000259" key="9">
    <source>
        <dbReference type="PROSITE" id="PS50011"/>
    </source>
</evidence>
<evidence type="ECO:0000256" key="8">
    <source>
        <dbReference type="ARBA" id="ARBA00048679"/>
    </source>
</evidence>
<dbReference type="SUPFAM" id="SSF56112">
    <property type="entry name" value="Protein kinase-like (PK-like)"/>
    <property type="match status" value="1"/>
</dbReference>
<evidence type="ECO:0000256" key="7">
    <source>
        <dbReference type="ARBA" id="ARBA00047899"/>
    </source>
</evidence>
<dbReference type="EMBL" id="JBBNAF010000010">
    <property type="protein sequence ID" value="KAK9107663.1"/>
    <property type="molecule type" value="Genomic_DNA"/>
</dbReference>
<dbReference type="Gene3D" id="3.80.10.10">
    <property type="entry name" value="Ribonuclease Inhibitor"/>
    <property type="match status" value="1"/>
</dbReference>
<evidence type="ECO:0000256" key="3">
    <source>
        <dbReference type="ARBA" id="ARBA00022679"/>
    </source>
</evidence>
<evidence type="ECO:0000256" key="2">
    <source>
        <dbReference type="ARBA" id="ARBA00022527"/>
    </source>
</evidence>
<accession>A0AAP0FNK8</accession>
<keyword evidence="11" id="KW-1185">Reference proteome</keyword>
<protein>
    <recommendedName>
        <fullName evidence="1">non-specific serine/threonine protein kinase</fullName>
        <ecNumber evidence="1">2.7.11.1</ecNumber>
    </recommendedName>
</protein>
<comment type="catalytic activity">
    <reaction evidence="8">
        <text>L-seryl-[protein] + ATP = O-phospho-L-seryl-[protein] + ADP + H(+)</text>
        <dbReference type="Rhea" id="RHEA:17989"/>
        <dbReference type="Rhea" id="RHEA-COMP:9863"/>
        <dbReference type="Rhea" id="RHEA-COMP:11604"/>
        <dbReference type="ChEBI" id="CHEBI:15378"/>
        <dbReference type="ChEBI" id="CHEBI:29999"/>
        <dbReference type="ChEBI" id="CHEBI:30616"/>
        <dbReference type="ChEBI" id="CHEBI:83421"/>
        <dbReference type="ChEBI" id="CHEBI:456216"/>
        <dbReference type="EC" id="2.7.11.1"/>
    </reaction>
</comment>
<keyword evidence="4" id="KW-0547">Nucleotide-binding</keyword>
<comment type="catalytic activity">
    <reaction evidence="7">
        <text>L-threonyl-[protein] + ATP = O-phospho-L-threonyl-[protein] + ADP + H(+)</text>
        <dbReference type="Rhea" id="RHEA:46608"/>
        <dbReference type="Rhea" id="RHEA-COMP:11060"/>
        <dbReference type="Rhea" id="RHEA-COMP:11605"/>
        <dbReference type="ChEBI" id="CHEBI:15378"/>
        <dbReference type="ChEBI" id="CHEBI:30013"/>
        <dbReference type="ChEBI" id="CHEBI:30616"/>
        <dbReference type="ChEBI" id="CHEBI:61977"/>
        <dbReference type="ChEBI" id="CHEBI:456216"/>
        <dbReference type="EC" id="2.7.11.1"/>
    </reaction>
</comment>
<dbReference type="InterPro" id="IPR051420">
    <property type="entry name" value="Ser_Thr_Kinases_DiverseReg"/>
</dbReference>
<proteinExistence type="predicted"/>
<reference evidence="10 11" key="1">
    <citation type="submission" date="2024-01" db="EMBL/GenBank/DDBJ databases">
        <title>Genome assemblies of Stephania.</title>
        <authorList>
            <person name="Yang L."/>
        </authorList>
    </citation>
    <scope>NUCLEOTIDE SEQUENCE [LARGE SCALE GENOMIC DNA]</scope>
    <source>
        <strain evidence="10">YNDBR</strain>
        <tissue evidence="10">Leaf</tissue>
    </source>
</reference>
<gene>
    <name evidence="10" type="ORF">Syun_023674</name>
</gene>
<keyword evidence="2" id="KW-0723">Serine/threonine-protein kinase</keyword>
<dbReference type="Pfam" id="PF00069">
    <property type="entry name" value="Pkinase"/>
    <property type="match status" value="1"/>
</dbReference>
<dbReference type="InterPro" id="IPR011009">
    <property type="entry name" value="Kinase-like_dom_sf"/>
</dbReference>
<dbReference type="PROSITE" id="PS50011">
    <property type="entry name" value="PROTEIN_KINASE_DOM"/>
    <property type="match status" value="1"/>
</dbReference>
<evidence type="ECO:0000256" key="5">
    <source>
        <dbReference type="ARBA" id="ARBA00022777"/>
    </source>
</evidence>
<dbReference type="SUPFAM" id="SSF52058">
    <property type="entry name" value="L domain-like"/>
    <property type="match status" value="1"/>
</dbReference>
<evidence type="ECO:0000313" key="10">
    <source>
        <dbReference type="EMBL" id="KAK9107663.1"/>
    </source>
</evidence>
<dbReference type="InterPro" id="IPR000719">
    <property type="entry name" value="Prot_kinase_dom"/>
</dbReference>
<evidence type="ECO:0000256" key="1">
    <source>
        <dbReference type="ARBA" id="ARBA00012513"/>
    </source>
</evidence>
<dbReference type="AlphaFoldDB" id="A0AAP0FNK8"/>
<dbReference type="InterPro" id="IPR032675">
    <property type="entry name" value="LRR_dom_sf"/>
</dbReference>
<dbReference type="PROSITE" id="PS00109">
    <property type="entry name" value="PROTEIN_KINASE_TYR"/>
    <property type="match status" value="1"/>
</dbReference>
<dbReference type="EC" id="2.7.11.1" evidence="1"/>
<organism evidence="10 11">
    <name type="scientific">Stephania yunnanensis</name>
    <dbReference type="NCBI Taxonomy" id="152371"/>
    <lineage>
        <taxon>Eukaryota</taxon>
        <taxon>Viridiplantae</taxon>
        <taxon>Streptophyta</taxon>
        <taxon>Embryophyta</taxon>
        <taxon>Tracheophyta</taxon>
        <taxon>Spermatophyta</taxon>
        <taxon>Magnoliopsida</taxon>
        <taxon>Ranunculales</taxon>
        <taxon>Menispermaceae</taxon>
        <taxon>Menispermoideae</taxon>
        <taxon>Cissampelideae</taxon>
        <taxon>Stephania</taxon>
    </lineage>
</organism>
<evidence type="ECO:0000256" key="6">
    <source>
        <dbReference type="ARBA" id="ARBA00022840"/>
    </source>
</evidence>
<dbReference type="InterPro" id="IPR008266">
    <property type="entry name" value="Tyr_kinase_AS"/>
</dbReference>
<evidence type="ECO:0000256" key="4">
    <source>
        <dbReference type="ARBA" id="ARBA00022741"/>
    </source>
</evidence>
<keyword evidence="6" id="KW-0067">ATP-binding</keyword>
<dbReference type="GO" id="GO:0004674">
    <property type="term" value="F:protein serine/threonine kinase activity"/>
    <property type="evidence" value="ECO:0007669"/>
    <property type="project" value="UniProtKB-KW"/>
</dbReference>
<keyword evidence="5" id="KW-0418">Kinase</keyword>
<dbReference type="GO" id="GO:0005524">
    <property type="term" value="F:ATP binding"/>
    <property type="evidence" value="ECO:0007669"/>
    <property type="project" value="UniProtKB-KW"/>
</dbReference>
<feature type="domain" description="Protein kinase" evidence="9">
    <location>
        <begin position="71"/>
        <end position="242"/>
    </location>
</feature>
<keyword evidence="3" id="KW-0808">Transferase</keyword>
<dbReference type="PANTHER" id="PTHR48005">
    <property type="entry name" value="LEUCINE RICH REPEAT KINASE 2"/>
    <property type="match status" value="1"/>
</dbReference>
<dbReference type="Gene3D" id="1.10.510.10">
    <property type="entry name" value="Transferase(Phosphotransferase) domain 1"/>
    <property type="match status" value="1"/>
</dbReference>
<evidence type="ECO:0000313" key="11">
    <source>
        <dbReference type="Proteomes" id="UP001420932"/>
    </source>
</evidence>
<sequence length="242" mass="27528">MSNLSQFYGHENRIGGWIPEELWQLTQIKELDLSSNNNLSGNLSVLLSRNIIDCPFFPDAYSGHAIEGLTVGYRSHQGNSVTTNVFRQSRIFRILAHLTEAMSTEGSPKIDHNCEVVALKKFRRWEQENLAFERSFINEIQVLTKVRHRNIAKLYGFCCHTQCAFLVYEYLEKGSLFVALAEHVEAPELNGSKRFNIIKGISCALSYLHHDCNPPIIHWDISSNNILLDSEYEAHAADFGIA</sequence>
<name>A0AAP0FNK8_9MAGN</name>
<dbReference type="PANTHER" id="PTHR48005:SF16">
    <property type="entry name" value="MDIS1-INTERACTING RECEPTOR LIKE KINASE 2-LIKE ISOFORM X1"/>
    <property type="match status" value="1"/>
</dbReference>
<dbReference type="Proteomes" id="UP001420932">
    <property type="component" value="Unassembled WGS sequence"/>
</dbReference>
<comment type="caution">
    <text evidence="10">The sequence shown here is derived from an EMBL/GenBank/DDBJ whole genome shotgun (WGS) entry which is preliminary data.</text>
</comment>